<accession>A0ABW4H1X1</accession>
<proteinExistence type="inferred from homology"/>
<evidence type="ECO:0000256" key="5">
    <source>
        <dbReference type="SAM" id="MobiDB-lite"/>
    </source>
</evidence>
<keyword evidence="4" id="KW-0720">Serine protease</keyword>
<dbReference type="EC" id="3.4.21.-" evidence="7"/>
<evidence type="ECO:0000313" key="7">
    <source>
        <dbReference type="EMBL" id="MFD1548697.1"/>
    </source>
</evidence>
<evidence type="ECO:0000259" key="6">
    <source>
        <dbReference type="SMART" id="SM00228"/>
    </source>
</evidence>
<feature type="region of interest" description="Disordered" evidence="5">
    <location>
        <begin position="1"/>
        <end position="35"/>
    </location>
</feature>
<dbReference type="Gene3D" id="2.40.10.10">
    <property type="entry name" value="Trypsin-like serine proteases"/>
    <property type="match status" value="2"/>
</dbReference>
<evidence type="ECO:0000256" key="3">
    <source>
        <dbReference type="ARBA" id="ARBA00022801"/>
    </source>
</evidence>
<feature type="domain" description="PDZ" evidence="6">
    <location>
        <begin position="335"/>
        <end position="423"/>
    </location>
</feature>
<dbReference type="GO" id="GO:0006508">
    <property type="term" value="P:proteolysis"/>
    <property type="evidence" value="ECO:0007669"/>
    <property type="project" value="UniProtKB-KW"/>
</dbReference>
<dbReference type="InterPro" id="IPR043504">
    <property type="entry name" value="Peptidase_S1_PA_chymotrypsin"/>
</dbReference>
<dbReference type="PANTHER" id="PTHR43343:SF3">
    <property type="entry name" value="PROTEASE DO-LIKE 8, CHLOROPLASTIC"/>
    <property type="match status" value="1"/>
</dbReference>
<evidence type="ECO:0000256" key="2">
    <source>
        <dbReference type="ARBA" id="ARBA00022670"/>
    </source>
</evidence>
<dbReference type="Pfam" id="PF13180">
    <property type="entry name" value="PDZ_2"/>
    <property type="match status" value="1"/>
</dbReference>
<feature type="compositionally biased region" description="Low complexity" evidence="5">
    <location>
        <begin position="1"/>
        <end position="20"/>
    </location>
</feature>
<dbReference type="SUPFAM" id="SSF50156">
    <property type="entry name" value="PDZ domain-like"/>
    <property type="match status" value="1"/>
</dbReference>
<evidence type="ECO:0000313" key="8">
    <source>
        <dbReference type="Proteomes" id="UP001597195"/>
    </source>
</evidence>
<dbReference type="RefSeq" id="WP_125700319.1">
    <property type="nucleotide sequence ID" value="NZ_JBHTOM010000003.1"/>
</dbReference>
<keyword evidence="3 7" id="KW-0378">Hydrolase</keyword>
<organism evidence="7 8">
    <name type="scientific">Levilactobacillus fuyuanensis</name>
    <dbReference type="NCBI Taxonomy" id="2486022"/>
    <lineage>
        <taxon>Bacteria</taxon>
        <taxon>Bacillati</taxon>
        <taxon>Bacillota</taxon>
        <taxon>Bacilli</taxon>
        <taxon>Lactobacillales</taxon>
        <taxon>Lactobacillaceae</taxon>
        <taxon>Levilactobacillus</taxon>
    </lineage>
</organism>
<dbReference type="PRINTS" id="PR00834">
    <property type="entry name" value="PROTEASES2C"/>
</dbReference>
<sequence length="451" mass="46396">MDNNNNNQNNQANDNNQATPTPTPEPQPRKRRGGITLTKVAVTAAVAGLLGGGVAYGGISYINNSGINDTAVPSSSNSNGNTKTSNVTVNVSSQSTKAFNQVKGAMVSVVNLQKQNSSSNTLGQLFGDSSSSNSSKSKSELEEASEGSGVVYKKDGNTAYIVTNNHVVSGSSALRVVTSSGKQLQAKLVGKDSVTDLAVLKVNGADLKTVASFGNSDKIKVGETALAIGSPLGSQYATSLTEGIISAKKRTIETTNSAGTQTGNATVIQTDAAINPGNSGGALINVGGQVVGITSSKIASDAEGTSVEGMGFAIPSNEVVNIINQLVKKGKVVRPALGITYVDLANVSSSQQKSVLKLPSSVDAGVVVMSASAGSPAKKAGLSKYDVITELGGHKISDQSTLRDILYTYKLNDTVSMTYYHNGKKQTTKVKLTESSSQLKSTTSTTENSES</sequence>
<keyword evidence="2 7" id="KW-0645">Protease</keyword>
<name>A0ABW4H1X1_9LACO</name>
<feature type="region of interest" description="Disordered" evidence="5">
    <location>
        <begin position="120"/>
        <end position="148"/>
    </location>
</feature>
<protein>
    <submittedName>
        <fullName evidence="7">S1C family serine protease</fullName>
        <ecNumber evidence="7">3.4.21.-</ecNumber>
    </submittedName>
</protein>
<comment type="similarity">
    <text evidence="1">Belongs to the peptidase S1C family.</text>
</comment>
<dbReference type="InterPro" id="IPR051201">
    <property type="entry name" value="Chloro_Bact_Ser_Proteases"/>
</dbReference>
<dbReference type="SMART" id="SM00228">
    <property type="entry name" value="PDZ"/>
    <property type="match status" value="1"/>
</dbReference>
<keyword evidence="8" id="KW-1185">Reference proteome</keyword>
<dbReference type="InterPro" id="IPR001478">
    <property type="entry name" value="PDZ"/>
</dbReference>
<gene>
    <name evidence="7" type="ORF">ACFQ5T_03245</name>
</gene>
<dbReference type="Gene3D" id="2.30.42.10">
    <property type="match status" value="1"/>
</dbReference>
<evidence type="ECO:0000256" key="4">
    <source>
        <dbReference type="ARBA" id="ARBA00022825"/>
    </source>
</evidence>
<dbReference type="Pfam" id="PF13365">
    <property type="entry name" value="Trypsin_2"/>
    <property type="match status" value="1"/>
</dbReference>
<dbReference type="InterPro" id="IPR009003">
    <property type="entry name" value="Peptidase_S1_PA"/>
</dbReference>
<dbReference type="EMBL" id="JBHTOM010000003">
    <property type="protein sequence ID" value="MFD1548697.1"/>
    <property type="molecule type" value="Genomic_DNA"/>
</dbReference>
<reference evidence="8" key="1">
    <citation type="journal article" date="2019" name="Int. J. Syst. Evol. Microbiol.">
        <title>The Global Catalogue of Microorganisms (GCM) 10K type strain sequencing project: providing services to taxonomists for standard genome sequencing and annotation.</title>
        <authorList>
            <consortium name="The Broad Institute Genomics Platform"/>
            <consortium name="The Broad Institute Genome Sequencing Center for Infectious Disease"/>
            <person name="Wu L."/>
            <person name="Ma J."/>
        </authorList>
    </citation>
    <scope>NUCLEOTIDE SEQUENCE [LARGE SCALE GENOMIC DNA]</scope>
    <source>
        <strain evidence="8">CCM 8906</strain>
    </source>
</reference>
<dbReference type="Proteomes" id="UP001597195">
    <property type="component" value="Unassembled WGS sequence"/>
</dbReference>
<dbReference type="CDD" id="cd06781">
    <property type="entry name" value="cpPDZ_BsHtra-like"/>
    <property type="match status" value="1"/>
</dbReference>
<dbReference type="GO" id="GO:0008233">
    <property type="term" value="F:peptidase activity"/>
    <property type="evidence" value="ECO:0007669"/>
    <property type="project" value="UniProtKB-KW"/>
</dbReference>
<dbReference type="InterPro" id="IPR036034">
    <property type="entry name" value="PDZ_sf"/>
</dbReference>
<dbReference type="SUPFAM" id="SSF50494">
    <property type="entry name" value="Trypsin-like serine proteases"/>
    <property type="match status" value="1"/>
</dbReference>
<dbReference type="InterPro" id="IPR001940">
    <property type="entry name" value="Peptidase_S1C"/>
</dbReference>
<feature type="compositionally biased region" description="Low complexity" evidence="5">
    <location>
        <begin position="433"/>
        <end position="451"/>
    </location>
</feature>
<evidence type="ECO:0000256" key="1">
    <source>
        <dbReference type="ARBA" id="ARBA00010541"/>
    </source>
</evidence>
<comment type="caution">
    <text evidence="7">The sequence shown here is derived from an EMBL/GenBank/DDBJ whole genome shotgun (WGS) entry which is preliminary data.</text>
</comment>
<feature type="region of interest" description="Disordered" evidence="5">
    <location>
        <begin position="431"/>
        <end position="451"/>
    </location>
</feature>
<dbReference type="PANTHER" id="PTHR43343">
    <property type="entry name" value="PEPTIDASE S12"/>
    <property type="match status" value="1"/>
</dbReference>